<dbReference type="RefSeq" id="WP_127905137.1">
    <property type="nucleotide sequence ID" value="NZ_RQXX01000001.1"/>
</dbReference>
<evidence type="ECO:0000313" key="2">
    <source>
        <dbReference type="Proteomes" id="UP000285908"/>
    </source>
</evidence>
<reference evidence="1 2" key="1">
    <citation type="submission" date="2018-11" db="EMBL/GenBank/DDBJ databases">
        <title>Mesobaculum littorinae gen. nov., sp. nov., isolated from Littorina scabra that represents a novel genus of the order Rhodobacteraceae.</title>
        <authorList>
            <person name="Li F."/>
        </authorList>
    </citation>
    <scope>NUCLEOTIDE SEQUENCE [LARGE SCALE GENOMIC DNA]</scope>
    <source>
        <strain evidence="1 2">M0103</strain>
    </source>
</reference>
<keyword evidence="2" id="KW-1185">Reference proteome</keyword>
<sequence>MVMITDPSAVPSFGPNFNAQHQAQADWFRASILAIREALPEGPTDATPGRLMLNGAHGWGSLEANKYSGDVLDPDIPSGIYYAFDAGGEPAGVSNGYFLAQRFGDGFARREYYAQRPGGGRWENTLHNGVWSGWRRTYETTNVVGPVSQFGGVPTGGLFQSGSNSNGSFERTADGDQVCHHVSPVLTPDAYTAGAMFGSPSWSWTYPAAFVAPPTILATVRRVEGPHGHVATISSGGYTSTGANLVLLAAGTAASTGVIHVEARGRWF</sequence>
<dbReference type="OrthoDB" id="564699at2"/>
<name>A0A438AM14_9RHOB</name>
<comment type="caution">
    <text evidence="1">The sequence shown here is derived from an EMBL/GenBank/DDBJ whole genome shotgun (WGS) entry which is preliminary data.</text>
</comment>
<dbReference type="Proteomes" id="UP000285908">
    <property type="component" value="Unassembled WGS sequence"/>
</dbReference>
<organism evidence="1 2">
    <name type="scientific">Mesobaculum littorinae</name>
    <dbReference type="NCBI Taxonomy" id="2486419"/>
    <lineage>
        <taxon>Bacteria</taxon>
        <taxon>Pseudomonadati</taxon>
        <taxon>Pseudomonadota</taxon>
        <taxon>Alphaproteobacteria</taxon>
        <taxon>Rhodobacterales</taxon>
        <taxon>Roseobacteraceae</taxon>
        <taxon>Mesobaculum</taxon>
    </lineage>
</organism>
<evidence type="ECO:0000313" key="1">
    <source>
        <dbReference type="EMBL" id="RVV99694.1"/>
    </source>
</evidence>
<accession>A0A438AM14</accession>
<dbReference type="AlphaFoldDB" id="A0A438AM14"/>
<proteinExistence type="predicted"/>
<dbReference type="EMBL" id="RQXX01000001">
    <property type="protein sequence ID" value="RVV99694.1"/>
    <property type="molecule type" value="Genomic_DNA"/>
</dbReference>
<gene>
    <name evidence="1" type="ORF">EKE94_03155</name>
</gene>
<protein>
    <submittedName>
        <fullName evidence="1">Uncharacterized protein</fullName>
    </submittedName>
</protein>